<comment type="caution">
    <text evidence="1">The sequence shown here is derived from an EMBL/GenBank/DDBJ whole genome shotgun (WGS) entry which is preliminary data.</text>
</comment>
<dbReference type="Proteomes" id="UP000708148">
    <property type="component" value="Unassembled WGS sequence"/>
</dbReference>
<name>A0A8S1JD95_9CHLO</name>
<evidence type="ECO:0000313" key="2">
    <source>
        <dbReference type="Proteomes" id="UP000708148"/>
    </source>
</evidence>
<sequence>MQHAVGRLQCWLHVTIPVSKICASHGTVHARQLLTVYMNVGMFQRSFKGKQNFVCSEQDHQYTRSISCFVLYGTGLSRAGTILCLAPSQHSCHCVSRSVQWPSSHAVVLHSHCVS</sequence>
<gene>
    <name evidence="1" type="ORF">OSTQU699_LOCUS8969</name>
</gene>
<evidence type="ECO:0000313" key="1">
    <source>
        <dbReference type="EMBL" id="CAD7703612.1"/>
    </source>
</evidence>
<accession>A0A8S1JD95</accession>
<dbReference type="AlphaFoldDB" id="A0A8S1JD95"/>
<proteinExistence type="predicted"/>
<organism evidence="1 2">
    <name type="scientific">Ostreobium quekettii</name>
    <dbReference type="NCBI Taxonomy" id="121088"/>
    <lineage>
        <taxon>Eukaryota</taxon>
        <taxon>Viridiplantae</taxon>
        <taxon>Chlorophyta</taxon>
        <taxon>core chlorophytes</taxon>
        <taxon>Ulvophyceae</taxon>
        <taxon>TCBD clade</taxon>
        <taxon>Bryopsidales</taxon>
        <taxon>Ostreobineae</taxon>
        <taxon>Ostreobiaceae</taxon>
        <taxon>Ostreobium</taxon>
    </lineage>
</organism>
<protein>
    <submittedName>
        <fullName evidence="1">Uncharacterized protein</fullName>
    </submittedName>
</protein>
<keyword evidence="2" id="KW-1185">Reference proteome</keyword>
<reference evidence="1" key="1">
    <citation type="submission" date="2020-12" db="EMBL/GenBank/DDBJ databases">
        <authorList>
            <person name="Iha C."/>
        </authorList>
    </citation>
    <scope>NUCLEOTIDE SEQUENCE</scope>
</reference>
<dbReference type="EMBL" id="CAJHUC010002327">
    <property type="protein sequence ID" value="CAD7703612.1"/>
    <property type="molecule type" value="Genomic_DNA"/>
</dbReference>